<protein>
    <submittedName>
        <fullName evidence="2">Putative DNA primase/helicase</fullName>
    </submittedName>
</protein>
<evidence type="ECO:0000313" key="2">
    <source>
        <dbReference type="EMBL" id="PPK77296.1"/>
    </source>
</evidence>
<organism evidence="2 3">
    <name type="scientific">Methylobacter tundripaludum</name>
    <dbReference type="NCBI Taxonomy" id="173365"/>
    <lineage>
        <taxon>Bacteria</taxon>
        <taxon>Pseudomonadati</taxon>
        <taxon>Pseudomonadota</taxon>
        <taxon>Gammaproteobacteria</taxon>
        <taxon>Methylococcales</taxon>
        <taxon>Methylococcaceae</taxon>
        <taxon>Methylobacter</taxon>
    </lineage>
</organism>
<accession>A0A2S6HIM8</accession>
<keyword evidence="2" id="KW-0378">Hydrolase</keyword>
<dbReference type="Proteomes" id="UP000240010">
    <property type="component" value="Unassembled WGS sequence"/>
</dbReference>
<evidence type="ECO:0000259" key="1">
    <source>
        <dbReference type="Pfam" id="PF13362"/>
    </source>
</evidence>
<evidence type="ECO:0000313" key="3">
    <source>
        <dbReference type="Proteomes" id="UP000240010"/>
    </source>
</evidence>
<dbReference type="Pfam" id="PF13362">
    <property type="entry name" value="Toprim_3"/>
    <property type="match status" value="1"/>
</dbReference>
<gene>
    <name evidence="2" type="ORF">B0F87_102408</name>
</gene>
<proteinExistence type="predicted"/>
<feature type="domain" description="Toprim" evidence="1">
    <location>
        <begin position="197"/>
        <end position="282"/>
    </location>
</feature>
<dbReference type="InterPro" id="IPR034154">
    <property type="entry name" value="TOPRIM_DnaG/twinkle"/>
</dbReference>
<sequence length="285" mass="31255">MTSLIEIENAFFNHAADAGVIFTDRPLIADGVLHRVHVDGDKRGTKNGAYILHADGNSSGWLQHFNTGISGKWTLSGKREPMTKAMLEQIKADRERRQIEQQDRHNDAADKARFIWSNAISVKDQTQHPYLIKKNVQPHSARLYRDDALVIPIYDENKSLINLQMIQPDGTKRFLSGGRKKGCFAVIGKPDAGCLIQVCEGWATGASLNESTGHFTVVALDAGNLELVALAFRQFYPVSQIVICGDNDPVGVKAAIAAAVAVGGKYLLPATVGHDWNDELNREVA</sequence>
<dbReference type="InterPro" id="IPR006171">
    <property type="entry name" value="TOPRIM_dom"/>
</dbReference>
<dbReference type="CDD" id="cd01029">
    <property type="entry name" value="TOPRIM_primases"/>
    <property type="match status" value="1"/>
</dbReference>
<dbReference type="EMBL" id="PTIZ01000002">
    <property type="protein sequence ID" value="PPK77296.1"/>
    <property type="molecule type" value="Genomic_DNA"/>
</dbReference>
<name>A0A2S6HIM8_9GAMM</name>
<dbReference type="RefSeq" id="WP_104427979.1">
    <property type="nucleotide sequence ID" value="NZ_PTIZ01000002.1"/>
</dbReference>
<dbReference type="GO" id="GO:0004386">
    <property type="term" value="F:helicase activity"/>
    <property type="evidence" value="ECO:0007669"/>
    <property type="project" value="UniProtKB-KW"/>
</dbReference>
<comment type="caution">
    <text evidence="2">The sequence shown here is derived from an EMBL/GenBank/DDBJ whole genome shotgun (WGS) entry which is preliminary data.</text>
</comment>
<keyword evidence="2" id="KW-0347">Helicase</keyword>
<keyword evidence="2" id="KW-0547">Nucleotide-binding</keyword>
<reference evidence="2 3" key="1">
    <citation type="submission" date="2018-02" db="EMBL/GenBank/DDBJ databases">
        <title>Subsurface microbial communities from deep shales in Ohio and West Virginia, USA.</title>
        <authorList>
            <person name="Wrighton K."/>
        </authorList>
    </citation>
    <scope>NUCLEOTIDE SEQUENCE [LARGE SCALE GENOMIC DNA]</scope>
    <source>
        <strain evidence="2 3">OWC-DMM</strain>
    </source>
</reference>
<keyword evidence="2" id="KW-0067">ATP-binding</keyword>
<dbReference type="AlphaFoldDB" id="A0A2S6HIM8"/>